<dbReference type="EMBL" id="WUAV01000003">
    <property type="protein sequence ID" value="KAF1763215.1"/>
    <property type="molecule type" value="Genomic_DNA"/>
</dbReference>
<organism evidence="1 2">
    <name type="scientific">Caenorhabditis remanei</name>
    <name type="common">Caenorhabditis vulgaris</name>
    <dbReference type="NCBI Taxonomy" id="31234"/>
    <lineage>
        <taxon>Eukaryota</taxon>
        <taxon>Metazoa</taxon>
        <taxon>Ecdysozoa</taxon>
        <taxon>Nematoda</taxon>
        <taxon>Chromadorea</taxon>
        <taxon>Rhabditida</taxon>
        <taxon>Rhabditina</taxon>
        <taxon>Rhabditomorpha</taxon>
        <taxon>Rhabditoidea</taxon>
        <taxon>Rhabditidae</taxon>
        <taxon>Peloderinae</taxon>
        <taxon>Caenorhabditis</taxon>
    </lineage>
</organism>
<name>A0A6A5H7X5_CAERE</name>
<proteinExistence type="predicted"/>
<reference evidence="1 2" key="1">
    <citation type="submission" date="2019-12" db="EMBL/GenBank/DDBJ databases">
        <title>Chromosome-level assembly of the Caenorhabditis remanei genome.</title>
        <authorList>
            <person name="Teterina A.A."/>
            <person name="Willis J.H."/>
            <person name="Phillips P.C."/>
        </authorList>
    </citation>
    <scope>NUCLEOTIDE SEQUENCE [LARGE SCALE GENOMIC DNA]</scope>
    <source>
        <strain evidence="1 2">PX506</strain>
        <tissue evidence="1">Whole organism</tissue>
    </source>
</reference>
<dbReference type="GeneID" id="9823012"/>
<gene>
    <name evidence="1" type="ORF">GCK72_011481</name>
</gene>
<dbReference type="RefSeq" id="XP_053588059.1">
    <property type="nucleotide sequence ID" value="XM_053728482.1"/>
</dbReference>
<evidence type="ECO:0000313" key="1">
    <source>
        <dbReference type="EMBL" id="KAF1763215.1"/>
    </source>
</evidence>
<accession>A0A6A5H7X5</accession>
<sequence>MDKGQREWTLEESGAGEVMNIEVQVALDGLLMIGGTRLDRRVRDPVSKAQREAGQIVGRKEIRHMEQTSPDRILMSTDPYLFNYGDGEDEIEDDEEADEVDSMADEFELLEIEDAEE</sequence>
<evidence type="ECO:0000313" key="2">
    <source>
        <dbReference type="Proteomes" id="UP000483820"/>
    </source>
</evidence>
<dbReference type="AlphaFoldDB" id="A0A6A5H7X5"/>
<comment type="caution">
    <text evidence="1">The sequence shown here is derived from an EMBL/GenBank/DDBJ whole genome shotgun (WGS) entry which is preliminary data.</text>
</comment>
<dbReference type="CTD" id="9823012"/>
<protein>
    <submittedName>
        <fullName evidence="1">Uncharacterized protein</fullName>
    </submittedName>
</protein>
<dbReference type="KEGG" id="crq:GCK72_011481"/>
<dbReference type="Proteomes" id="UP000483820">
    <property type="component" value="Chromosome III"/>
</dbReference>